<organism evidence="1 2">
    <name type="scientific">Rhodoblastus acidophilus</name>
    <name type="common">Rhodopseudomonas acidophila</name>
    <dbReference type="NCBI Taxonomy" id="1074"/>
    <lineage>
        <taxon>Bacteria</taxon>
        <taxon>Pseudomonadati</taxon>
        <taxon>Pseudomonadota</taxon>
        <taxon>Alphaproteobacteria</taxon>
        <taxon>Hyphomicrobiales</taxon>
        <taxon>Rhodoblastaceae</taxon>
        <taxon>Rhodoblastus</taxon>
    </lineage>
</organism>
<dbReference type="AlphaFoldDB" id="A0A6N8DLL2"/>
<evidence type="ECO:0000313" key="1">
    <source>
        <dbReference type="EMBL" id="MTV31369.1"/>
    </source>
</evidence>
<dbReference type="InterPro" id="IPR011604">
    <property type="entry name" value="PDDEXK-like_dom_sf"/>
</dbReference>
<proteinExistence type="predicted"/>
<name>A0A6N8DLL2_RHOAC</name>
<sequence length="305" mass="34628">MPTVEAILKTYKRDEEERTYLGASIIGKECERQLWYGFRWACQPEDFDGRMLRLFATGHREEARMIEDLRASGVQVWDRGEDGKQIGFSDLGGHFKGHMDSVLLGVKEAPKTPHVGEFKTHNLDSFKKLKRDAVEVAKFEHFAQMQTYMHEEGLTRALYLAHCKDTDELYAERIEYDGLCALTLLAKAERIITSDRAPERAHEHVTSRAAYACDWCPALRVCHHGGWARRNCRTCLHATPEMDGDGRWSCAYHKCDLTAKDQRAGCAQHIFLPDLVPGEQIDADMDANTVTYLVGGKRFVDGGCK</sequence>
<dbReference type="OrthoDB" id="1982at2"/>
<protein>
    <submittedName>
        <fullName evidence="1">Oxidoreductase</fullName>
    </submittedName>
</protein>
<accession>A0A6N8DLL2</accession>
<dbReference type="Gene3D" id="3.90.320.10">
    <property type="match status" value="1"/>
</dbReference>
<evidence type="ECO:0000313" key="2">
    <source>
        <dbReference type="Proteomes" id="UP000439113"/>
    </source>
</evidence>
<gene>
    <name evidence="1" type="ORF">GJ654_10225</name>
</gene>
<dbReference type="EMBL" id="WNKS01000007">
    <property type="protein sequence ID" value="MTV31369.1"/>
    <property type="molecule type" value="Genomic_DNA"/>
</dbReference>
<comment type="caution">
    <text evidence="1">The sequence shown here is derived from an EMBL/GenBank/DDBJ whole genome shotgun (WGS) entry which is preliminary data.</text>
</comment>
<reference evidence="1 2" key="1">
    <citation type="submission" date="2019-11" db="EMBL/GenBank/DDBJ databases">
        <title>Whole-genome sequence of a Rhodoblastus acidophilus DSM 142.</title>
        <authorList>
            <person name="Kyndt J.A."/>
            <person name="Meyer T.E."/>
        </authorList>
    </citation>
    <scope>NUCLEOTIDE SEQUENCE [LARGE SCALE GENOMIC DNA]</scope>
    <source>
        <strain evidence="1 2">DSM 142</strain>
    </source>
</reference>
<dbReference type="Proteomes" id="UP000439113">
    <property type="component" value="Unassembled WGS sequence"/>
</dbReference>